<evidence type="ECO:0000313" key="3">
    <source>
        <dbReference type="EMBL" id="PCR98858.1"/>
    </source>
</evidence>
<feature type="transmembrane region" description="Helical" evidence="1">
    <location>
        <begin position="675"/>
        <end position="698"/>
    </location>
</feature>
<feature type="domain" description="Tape measure protein N-terminal" evidence="2">
    <location>
        <begin position="180"/>
        <end position="352"/>
    </location>
</feature>
<reference evidence="3 4" key="1">
    <citation type="submission" date="2014-12" db="EMBL/GenBank/DDBJ databases">
        <title>Draft genome sequences of 10 type strains of Lactococcus.</title>
        <authorList>
            <person name="Sun Z."/>
            <person name="Zhong Z."/>
            <person name="Liu W."/>
            <person name="Zhang W."/>
            <person name="Zhang H."/>
        </authorList>
    </citation>
    <scope>NUCLEOTIDE SEQUENCE [LARGE SCALE GENOMIC DNA]</scope>
    <source>
        <strain evidence="3 4">JCM 16395</strain>
    </source>
</reference>
<dbReference type="Pfam" id="PF20155">
    <property type="entry name" value="TMP_3"/>
    <property type="match status" value="1"/>
</dbReference>
<dbReference type="Proteomes" id="UP000218181">
    <property type="component" value="Unassembled WGS sequence"/>
</dbReference>
<dbReference type="InterPro" id="IPR013491">
    <property type="entry name" value="Tape_meas_N"/>
</dbReference>
<evidence type="ECO:0000259" key="2">
    <source>
        <dbReference type="Pfam" id="PF20155"/>
    </source>
</evidence>
<dbReference type="Gene3D" id="1.20.120.20">
    <property type="entry name" value="Apolipoprotein"/>
    <property type="match status" value="1"/>
</dbReference>
<proteinExistence type="predicted"/>
<organism evidence="3 4">
    <name type="scientific">Lactococcus fujiensis JCM 16395</name>
    <dbReference type="NCBI Taxonomy" id="1291764"/>
    <lineage>
        <taxon>Bacteria</taxon>
        <taxon>Bacillati</taxon>
        <taxon>Bacillota</taxon>
        <taxon>Bacilli</taxon>
        <taxon>Lactobacillales</taxon>
        <taxon>Streptococcaceae</taxon>
        <taxon>Lactococcus</taxon>
    </lineage>
</organism>
<feature type="transmembrane region" description="Helical" evidence="1">
    <location>
        <begin position="567"/>
        <end position="590"/>
    </location>
</feature>
<feature type="transmembrane region" description="Helical" evidence="1">
    <location>
        <begin position="645"/>
        <end position="669"/>
    </location>
</feature>
<keyword evidence="4" id="KW-1185">Reference proteome</keyword>
<dbReference type="OrthoDB" id="28713at2"/>
<feature type="transmembrane region" description="Helical" evidence="1">
    <location>
        <begin position="610"/>
        <end position="633"/>
    </location>
</feature>
<protein>
    <submittedName>
        <fullName evidence="3">Tape measure protein</fullName>
    </submittedName>
</protein>
<keyword evidence="1" id="KW-0472">Membrane</keyword>
<keyword evidence="1" id="KW-0812">Transmembrane</keyword>
<dbReference type="RefSeq" id="WP_096819097.1">
    <property type="nucleotide sequence ID" value="NZ_JXJU01000019.1"/>
</dbReference>
<feature type="transmembrane region" description="Helical" evidence="1">
    <location>
        <begin position="536"/>
        <end position="555"/>
    </location>
</feature>
<dbReference type="InterPro" id="IPR016024">
    <property type="entry name" value="ARM-type_fold"/>
</dbReference>
<gene>
    <name evidence="3" type="ORF">RT41_GL000642</name>
</gene>
<feature type="transmembrane region" description="Helical" evidence="1">
    <location>
        <begin position="482"/>
        <end position="506"/>
    </location>
</feature>
<feature type="transmembrane region" description="Helical" evidence="1">
    <location>
        <begin position="705"/>
        <end position="723"/>
    </location>
</feature>
<name>A0A2A5RIG6_9LACT</name>
<dbReference type="AlphaFoldDB" id="A0A2A5RIG6"/>
<evidence type="ECO:0000256" key="1">
    <source>
        <dbReference type="SAM" id="Phobius"/>
    </source>
</evidence>
<evidence type="ECO:0000313" key="4">
    <source>
        <dbReference type="Proteomes" id="UP000218181"/>
    </source>
</evidence>
<accession>A0A2A5RIG6</accession>
<keyword evidence="1" id="KW-1133">Transmembrane helix</keyword>
<dbReference type="SUPFAM" id="SSF48371">
    <property type="entry name" value="ARM repeat"/>
    <property type="match status" value="1"/>
</dbReference>
<dbReference type="STRING" id="1291764.GCA_001311235_02797"/>
<comment type="caution">
    <text evidence="3">The sequence shown here is derived from an EMBL/GenBank/DDBJ whole genome shotgun (WGS) entry which is preliminary data.</text>
</comment>
<sequence>MANNAKFKIDIYGDTANFEKSLKGVNSAMSSLKKEAGGLRNDLKLDPSNTQKMAQLQKNYAQQLSLTREKASQLKSEINNLDKSTPDGQKKFIKLSRDLQDAELKAGYLEKDIKTLDTSISSGKFSAKLKVDDSEVPSKVNSFKNSISSIREVTVGALREIGALAVNKLSDALGDWVSGAVDTQNAMIALKNTMNFSGNVKEYDSLSKRMQKLATDTNANTEDTLKLATTFIGLGNNSETAGQKVENLVKANQAFGGSTENLKGVTQAYQQMSAAGKVSAENINQLTDNNTALGSALKTTVMEMNPQLKQFGSFAQASEKGKISVEMLDKAMQKLGQAGGGGVATIENSMASLNETISLAILPALTAITPPLTDFIDSIASGVPKAIEWFTQLWESFQASNVFTFWNEAVDNFKKIVSEISTEVSNLLTSFGYIPNSTSYSGSAIDSITVIFESLMKTLKNVTKGVLDFIDWFKKGGTDVDAFKTVIIALGAVFAALKIAGVVISISKAFTTLKTAIGVVKSATLAMNSALLANPFVAIAVAIAVVVSALVYFFTQTETGRALLAKFVAWIQNLGAQLLTFFSGIGTWFSNLWTTISTGVSTFISGIVTWFNNLITSVVTIFNTIVAGFVSFINKIIAFFQPLITFVLALVDLFSAIWGLIFIVITGVANKVWQFLVSIFTSIKNFISGVFAGIASFAQIAFNKILAFFAPIGAFFSGIFNSVKSVVSTVFSAIGNFASNSWNKIKSAFSAVGSWFGSIFNGAKSAVSNVFSALGGFASNAWNSIKNVFNGVSSWFSGAFDGVKSAITKPFDEALSFVQGITDKVKGVANKVKGFFGGSSTSIIGEFHTPENLGTMVRNSSYATNTTITNHFNIKGQNGDMTSLARAIKREFDLGRA</sequence>
<dbReference type="EMBL" id="JXJU01000019">
    <property type="protein sequence ID" value="PCR98858.1"/>
    <property type="molecule type" value="Genomic_DNA"/>
</dbReference>
<dbReference type="NCBIfam" id="TIGR02675">
    <property type="entry name" value="tape_meas_nterm"/>
    <property type="match status" value="1"/>
</dbReference>